<dbReference type="Gene3D" id="2.40.170.20">
    <property type="entry name" value="TonB-dependent receptor, beta-barrel domain"/>
    <property type="match status" value="1"/>
</dbReference>
<feature type="signal peptide" evidence="11">
    <location>
        <begin position="1"/>
        <end position="33"/>
    </location>
</feature>
<evidence type="ECO:0000313" key="14">
    <source>
        <dbReference type="EMBL" id="MDU0260440.1"/>
    </source>
</evidence>
<comment type="similarity">
    <text evidence="8 9">Belongs to the TonB-dependent receptor family.</text>
</comment>
<dbReference type="Pfam" id="PF00593">
    <property type="entry name" value="TonB_dep_Rec_b-barrel"/>
    <property type="match status" value="1"/>
</dbReference>
<dbReference type="Proteomes" id="UP001181347">
    <property type="component" value="Unassembled WGS sequence"/>
</dbReference>
<feature type="chain" id="PRO_5042048720" evidence="11">
    <location>
        <begin position="34"/>
        <end position="1072"/>
    </location>
</feature>
<feature type="domain" description="TonB-dependent receptor plug" evidence="13">
    <location>
        <begin position="127"/>
        <end position="243"/>
    </location>
</feature>
<keyword evidence="14" id="KW-0675">Receptor</keyword>
<reference evidence="14" key="1">
    <citation type="submission" date="2023-10" db="EMBL/GenBank/DDBJ databases">
        <title>Genome Sequence of the Bacteria from From Gut Wall in Crohn's Disease.</title>
        <authorList>
            <person name="Rodriguez-Palacios A."/>
        </authorList>
    </citation>
    <scope>NUCLEOTIDE SEQUENCE</scope>
    <source>
        <strain evidence="14">CavFT-hAR58</strain>
    </source>
</reference>
<evidence type="ECO:0000256" key="7">
    <source>
        <dbReference type="ARBA" id="ARBA00023237"/>
    </source>
</evidence>
<dbReference type="InterPro" id="IPR037066">
    <property type="entry name" value="Plug_dom_sf"/>
</dbReference>
<keyword evidence="7 8" id="KW-0998">Cell outer membrane</keyword>
<keyword evidence="3 8" id="KW-1134">Transmembrane beta strand</keyword>
<evidence type="ECO:0000256" key="1">
    <source>
        <dbReference type="ARBA" id="ARBA00004571"/>
    </source>
</evidence>
<evidence type="ECO:0000256" key="3">
    <source>
        <dbReference type="ARBA" id="ARBA00022452"/>
    </source>
</evidence>
<dbReference type="Gene3D" id="2.60.40.1120">
    <property type="entry name" value="Carboxypeptidase-like, regulatory domain"/>
    <property type="match status" value="1"/>
</dbReference>
<name>A0AAE4LMF8_9BACT</name>
<evidence type="ECO:0000256" key="5">
    <source>
        <dbReference type="ARBA" id="ARBA00023077"/>
    </source>
</evidence>
<keyword evidence="4 8" id="KW-0812">Transmembrane</keyword>
<evidence type="ECO:0000313" key="15">
    <source>
        <dbReference type="Proteomes" id="UP001181347"/>
    </source>
</evidence>
<dbReference type="InterPro" id="IPR023996">
    <property type="entry name" value="TonB-dep_OMP_SusC/RagA"/>
</dbReference>
<dbReference type="PROSITE" id="PS52016">
    <property type="entry name" value="TONB_DEPENDENT_REC_3"/>
    <property type="match status" value="1"/>
</dbReference>
<evidence type="ECO:0000256" key="2">
    <source>
        <dbReference type="ARBA" id="ARBA00022448"/>
    </source>
</evidence>
<evidence type="ECO:0000256" key="8">
    <source>
        <dbReference type="PROSITE-ProRule" id="PRU01360"/>
    </source>
</evidence>
<protein>
    <submittedName>
        <fullName evidence="14">TonB-dependent receptor</fullName>
    </submittedName>
</protein>
<dbReference type="Gene3D" id="2.170.130.10">
    <property type="entry name" value="TonB-dependent receptor, plug domain"/>
    <property type="match status" value="1"/>
</dbReference>
<keyword evidence="6 8" id="KW-0472">Membrane</keyword>
<dbReference type="RefSeq" id="WP_315976084.1">
    <property type="nucleotide sequence ID" value="NZ_JAWDES010000005.1"/>
</dbReference>
<proteinExistence type="inferred from homology"/>
<sequence>MKMNLTTSEKNRGLVRFLLMSLLLSILILPAHAQDRVTVSGQLTDSSQTPLIGASVIEKGTTNGVTTDADGRYQISVKPDGVIDFSFIGYKPQSLAVMNRTEINVTMEEDATMIGEVVAIGYGSQRKEDLSMAVSTVKVDDAARSRAADLGTLLQGRMPGVTIQQSGDPLQKASFTVRGRGSKGNDDGTDKSAAYSRDNIGPTSGDGVLVVVDGVPGAPYMAEDIETITILKDAASAAIYGASVGSSGVILITTRQAQAGKARVNVNVSVGFERSMNLPTMLNAQQFCDVWGKAVENSPGSSLPNLANPQVYAGANVTRTDWLDEIFRTGLTQHYAVSITGGSETLSSILSVTYDKKEGTLLNTWSQALGAKLHTEFKPVKWLKLSERVNFEYSNGQGNISTSHTGPIYGAMWFPASASVYDRDANGNIVYGNDGKPKWGGIASSADMASGVEGPNIVNPVAQLETMHRRYPRTKIFSTTSLEIKPITSLTLKSEFTADLDMREEDEFSPVIDVPGGSSTSSREQFNYNNFHYLWETTATYAQVFGRHHISAMAGFTTDYKKLHFRDFRTQGYGSNEDHNLVWGAAGSWTKNPNEDIVDYSMVSFLARLGYSFDDRYFLTGSIRRDASSKLPAAKNYDWFPAISGSWKLSSEKFFQNAGLNKVFDLVKFRAGWGKVGNVDLYNLPNPTSIPLSIYPDGSLIGGTTHYGTYLATIPNTDARWETTVQTSAGLDLTMLHNTLEVSVDYYNKETKDLVDYLTIPPQMGVENAPLGNMGHVINKGWEFSVSYRNSAAQGKFNYNVWGTFSTNKGYVEDYGPQPIVMHKYPTFNGIQLFASGAGHPWYSYYIYRTDGIFRSQDEIDRHISKDPDTGEVKMLQPDAKVGDLRFIDTNGDGVINDNDRVLSRSYTPKQTYSFGGSLDWKGFDFSFMFQGVAGNYVYNGTKQLGMNGRQDLGNLTTDVYNTWDFKPMTSKYPRLGLSDDMNGNYLKVSDIFLEKGDYLRLKNITLGYTLPKHISRHIGMEKGSVRVYLSIDNVATITGYSGTDPEVGNYGLDSGIYPTSRFFNFGVNINF</sequence>
<comment type="caution">
    <text evidence="14">The sequence shown here is derived from an EMBL/GenBank/DDBJ whole genome shotgun (WGS) entry which is preliminary data.</text>
</comment>
<keyword evidence="11" id="KW-0732">Signal</keyword>
<evidence type="ECO:0000256" key="6">
    <source>
        <dbReference type="ARBA" id="ARBA00023136"/>
    </source>
</evidence>
<evidence type="ECO:0000256" key="11">
    <source>
        <dbReference type="SAM" id="SignalP"/>
    </source>
</evidence>
<feature type="region of interest" description="Disordered" evidence="10">
    <location>
        <begin position="161"/>
        <end position="198"/>
    </location>
</feature>
<dbReference type="NCBIfam" id="TIGR04056">
    <property type="entry name" value="OMP_RagA_SusC"/>
    <property type="match status" value="1"/>
</dbReference>
<dbReference type="AlphaFoldDB" id="A0AAE4LMF8"/>
<keyword evidence="5 9" id="KW-0798">TonB box</keyword>
<dbReference type="InterPro" id="IPR000531">
    <property type="entry name" value="Beta-barrel_TonB"/>
</dbReference>
<dbReference type="InterPro" id="IPR008969">
    <property type="entry name" value="CarboxyPept-like_regulatory"/>
</dbReference>
<dbReference type="SUPFAM" id="SSF56935">
    <property type="entry name" value="Porins"/>
    <property type="match status" value="1"/>
</dbReference>
<dbReference type="EMBL" id="JAWDES010000005">
    <property type="protein sequence ID" value="MDU0260440.1"/>
    <property type="molecule type" value="Genomic_DNA"/>
</dbReference>
<evidence type="ECO:0000259" key="12">
    <source>
        <dbReference type="Pfam" id="PF00593"/>
    </source>
</evidence>
<comment type="subcellular location">
    <subcellularLocation>
        <location evidence="1 8">Cell outer membrane</location>
        <topology evidence="1 8">Multi-pass membrane protein</topology>
    </subcellularLocation>
</comment>
<accession>A0AAE4LMF8</accession>
<dbReference type="Pfam" id="PF07715">
    <property type="entry name" value="Plug"/>
    <property type="match status" value="1"/>
</dbReference>
<evidence type="ECO:0000256" key="9">
    <source>
        <dbReference type="RuleBase" id="RU003357"/>
    </source>
</evidence>
<dbReference type="SUPFAM" id="SSF49464">
    <property type="entry name" value="Carboxypeptidase regulatory domain-like"/>
    <property type="match status" value="1"/>
</dbReference>
<gene>
    <name evidence="14" type="ORF">RVH17_10030</name>
</gene>
<dbReference type="InterPro" id="IPR039426">
    <property type="entry name" value="TonB-dep_rcpt-like"/>
</dbReference>
<evidence type="ECO:0000256" key="4">
    <source>
        <dbReference type="ARBA" id="ARBA00022692"/>
    </source>
</evidence>
<keyword evidence="2 8" id="KW-0813">Transport</keyword>
<evidence type="ECO:0000256" key="10">
    <source>
        <dbReference type="SAM" id="MobiDB-lite"/>
    </source>
</evidence>
<organism evidence="14 15">
    <name type="scientific">Alistipes finegoldii</name>
    <dbReference type="NCBI Taxonomy" id="214856"/>
    <lineage>
        <taxon>Bacteria</taxon>
        <taxon>Pseudomonadati</taxon>
        <taxon>Bacteroidota</taxon>
        <taxon>Bacteroidia</taxon>
        <taxon>Bacteroidales</taxon>
        <taxon>Rikenellaceae</taxon>
        <taxon>Alistipes</taxon>
    </lineage>
</organism>
<dbReference type="GO" id="GO:0009279">
    <property type="term" value="C:cell outer membrane"/>
    <property type="evidence" value="ECO:0007669"/>
    <property type="project" value="UniProtKB-SubCell"/>
</dbReference>
<dbReference type="Pfam" id="PF13715">
    <property type="entry name" value="CarbopepD_reg_2"/>
    <property type="match status" value="1"/>
</dbReference>
<dbReference type="InterPro" id="IPR036942">
    <property type="entry name" value="Beta-barrel_TonB_sf"/>
</dbReference>
<dbReference type="InterPro" id="IPR012910">
    <property type="entry name" value="Plug_dom"/>
</dbReference>
<feature type="domain" description="TonB-dependent receptor-like beta-barrel" evidence="12">
    <location>
        <begin position="478"/>
        <end position="1035"/>
    </location>
</feature>
<evidence type="ECO:0000259" key="13">
    <source>
        <dbReference type="Pfam" id="PF07715"/>
    </source>
</evidence>